<dbReference type="Proteomes" id="UP001497457">
    <property type="component" value="Chromosome 24b"/>
</dbReference>
<dbReference type="PANTHER" id="PTHR33074">
    <property type="entry name" value="EXPRESSED PROTEIN-RELATED"/>
    <property type="match status" value="1"/>
</dbReference>
<dbReference type="Pfam" id="PF07762">
    <property type="entry name" value="DUF1618"/>
    <property type="match status" value="1"/>
</dbReference>
<organism evidence="3 4">
    <name type="scientific">Urochloa decumbens</name>
    <dbReference type="NCBI Taxonomy" id="240449"/>
    <lineage>
        <taxon>Eukaryota</taxon>
        <taxon>Viridiplantae</taxon>
        <taxon>Streptophyta</taxon>
        <taxon>Embryophyta</taxon>
        <taxon>Tracheophyta</taxon>
        <taxon>Spermatophyta</taxon>
        <taxon>Magnoliopsida</taxon>
        <taxon>Liliopsida</taxon>
        <taxon>Poales</taxon>
        <taxon>Poaceae</taxon>
        <taxon>PACMAD clade</taxon>
        <taxon>Panicoideae</taxon>
        <taxon>Panicodae</taxon>
        <taxon>Paniceae</taxon>
        <taxon>Melinidinae</taxon>
        <taxon>Urochloa</taxon>
    </lineage>
</organism>
<reference evidence="3" key="1">
    <citation type="submission" date="2024-10" db="EMBL/GenBank/DDBJ databases">
        <authorList>
            <person name="Ryan C."/>
        </authorList>
    </citation>
    <scope>NUCLEOTIDE SEQUENCE [LARGE SCALE GENOMIC DNA]</scope>
</reference>
<dbReference type="EMBL" id="OZ075134">
    <property type="protein sequence ID" value="CAL4994970.1"/>
    <property type="molecule type" value="Genomic_DNA"/>
</dbReference>
<proteinExistence type="predicted"/>
<feature type="domain" description="DUF1618" evidence="2">
    <location>
        <begin position="240"/>
        <end position="377"/>
    </location>
</feature>
<protein>
    <recommendedName>
        <fullName evidence="2">DUF1618 domain-containing protein</fullName>
    </recommendedName>
</protein>
<feature type="region of interest" description="Disordered" evidence="1">
    <location>
        <begin position="1"/>
        <end position="30"/>
    </location>
</feature>
<dbReference type="InterPro" id="IPR011676">
    <property type="entry name" value="DUF1618"/>
</dbReference>
<evidence type="ECO:0000313" key="3">
    <source>
        <dbReference type="EMBL" id="CAL4994970.1"/>
    </source>
</evidence>
<gene>
    <name evidence="3" type="ORF">URODEC1_LOCUS62157</name>
</gene>
<keyword evidence="4" id="KW-1185">Reference proteome</keyword>
<accession>A0ABC9B7E4</accession>
<evidence type="ECO:0000256" key="1">
    <source>
        <dbReference type="SAM" id="MobiDB-lite"/>
    </source>
</evidence>
<evidence type="ECO:0000313" key="4">
    <source>
        <dbReference type="Proteomes" id="UP001497457"/>
    </source>
</evidence>
<evidence type="ECO:0000259" key="2">
    <source>
        <dbReference type="Pfam" id="PF07762"/>
    </source>
</evidence>
<dbReference type="PANTHER" id="PTHR33074:SF124">
    <property type="entry name" value="DUF1618 DOMAIN-CONTAINING PROTEIN"/>
    <property type="match status" value="1"/>
</dbReference>
<name>A0ABC9B7E4_9POAL</name>
<dbReference type="AlphaFoldDB" id="A0ABC9B7E4"/>
<sequence>MRFRSRSPAPRPRWGRQTRPAAAKAMQPTAGSLSSYPRWLVLKKRCGDEPEGSYPTRDPNTITACLTTTGCPIRVSVRVALPPAESCVCIQVADRAYASVVTAHGASVLIEVGFDTYPESYDHFVCDSPRPPMLSLLPRCYHNDGERFLYGDERRGPTQRYLNSDATGLLQRGGEDDNIVVAVLRMRTASGDDKAALELVLFRSGEWSVKQPTIITNDEPVPSSWKSNTVIPVGDRMLCWVDLLRGLVICFDVFDEEPILRFVSLPVEVSELTPGPRPSSQNACATSDGSNVKFVAVVPRCCCGGVGATFCRSSHDAYTIRTWTLSLNNDDNTDDMAWVMDGMMDATELWGPDAYHGLPRVQLAYPIVSMEEPHVIFFMVCESFYVKKRGDETKWLLMVDMKSKTVRLVYRYDEGMGFFHGRIFIPSSLSGYFNSSPSCGDCASSVSKSNMSSHEPPPLVTVNEHQLKEDSTKLKAASPEETILATLQEIPGFAREDMLKAYSILNHDSNGRRFKSLLGLPMDLRKEWLLMEIKTSESCSVCSACTANSQLG</sequence>